<protein>
    <submittedName>
        <fullName evidence="3">Uncharacterized protein</fullName>
    </submittedName>
</protein>
<name>A0AAJ4IAC9_9VIBR</name>
<dbReference type="Proteomes" id="UP000594435">
    <property type="component" value="Chromosome 1"/>
</dbReference>
<proteinExistence type="predicted"/>
<dbReference type="AlphaFoldDB" id="A0AAJ4IAC9"/>
<feature type="coiled-coil region" evidence="1">
    <location>
        <begin position="275"/>
        <end position="323"/>
    </location>
</feature>
<feature type="signal peptide" evidence="2">
    <location>
        <begin position="1"/>
        <end position="21"/>
    </location>
</feature>
<keyword evidence="2" id="KW-0732">Signal</keyword>
<keyword evidence="1" id="KW-0175">Coiled coil</keyword>
<accession>A0AAJ4IAC9</accession>
<dbReference type="RefSeq" id="WP_193158145.1">
    <property type="nucleotide sequence ID" value="NZ_CP065217.1"/>
</dbReference>
<feature type="chain" id="PRO_5042493643" evidence="2">
    <location>
        <begin position="22"/>
        <end position="789"/>
    </location>
</feature>
<evidence type="ECO:0000313" key="4">
    <source>
        <dbReference type="Proteomes" id="UP000594435"/>
    </source>
</evidence>
<organism evidence="3 4">
    <name type="scientific">Vibrio navarrensis</name>
    <dbReference type="NCBI Taxonomy" id="29495"/>
    <lineage>
        <taxon>Bacteria</taxon>
        <taxon>Pseudomonadati</taxon>
        <taxon>Pseudomonadota</taxon>
        <taxon>Gammaproteobacteria</taxon>
        <taxon>Vibrionales</taxon>
        <taxon>Vibrionaceae</taxon>
        <taxon>Vibrio</taxon>
    </lineage>
</organism>
<dbReference type="EMBL" id="CP065217">
    <property type="protein sequence ID" value="QPL52924.1"/>
    <property type="molecule type" value="Genomic_DNA"/>
</dbReference>
<sequence>MFFKKSKILTGLMLASFGASASPWSNYYGVSVPSYFPSQTEQMVDISSRKVVRQAMLLNAADLNKAFKQYPNRGRYIFIADTLLLDEVVAENIQGKHIFILARVIKGDGLIGFSQLEDANTSVTIVADQIESGILITSSTGNITRVEDKDDSFKFTYINLLGKETVTYDSESIEGIVAQLNEDRDYIFNQAYDYGASIYDTQPKLSIDMLNWYANILASSDSLVNEESQWNFDDIFRSLKSLSLFYSSSQKAQNFVPVLDLNLYSNSYSQILDAMEAFQSEYDQFENHQNDIQARKESARLMLDKLDHALSAQQGIIENLERQITYFQNGIESRIKSFKEQEDIVETAKQNFRQGIIDYQRKFIAGIAIEVFSSLADLGSSVISAFAIGPAAIETTAKAVGDAAQGAQQAVSISKRLEQLSKDINKTKDLSNSLDKVLKLIKNNQLTAELHGLMNDLGVDIPDLGSSSTSWELARIDIDTTLGAAQELGVLGTREYKNELNKLMTWGSSASGLQVNLVVAMYRLTELQLAKEAIEKDYASVAQYIDDLDNDEQALKEVEQYLFRAYNLFKHPLYSALLNYNAAYKYHTFKESTVTPRVNSSYLEYNQNLVSMDQQLTNAIEGFYENPPQSFVIDMELDDQAALNRLRETGEFSFIIDEQNHKTFGGGIFNNKERVRLDSVGVELYGSELEDGKYEFQITHNGEFRDFYQNNPYIFNTKESHRIYSYFKNGEEYKVITAGEISEDFGRFIFKPTPFSTWTVKLFEYDKIDLSNVENIKIYFSGDWVTPEF</sequence>
<evidence type="ECO:0000256" key="2">
    <source>
        <dbReference type="SAM" id="SignalP"/>
    </source>
</evidence>
<evidence type="ECO:0000256" key="1">
    <source>
        <dbReference type="SAM" id="Coils"/>
    </source>
</evidence>
<dbReference type="PANTHER" id="PTHR34714">
    <property type="entry name" value="EGF-LIKE DOMAIN-CONTAINING PROTEIN"/>
    <property type="match status" value="1"/>
</dbReference>
<reference evidence="3 4" key="1">
    <citation type="submission" date="2020-11" db="EMBL/GenBank/DDBJ databases">
        <title>Complete and Circularized Genome Assembly of a human isolate of Vibrio navarrensis biotype pommerensis with MiSeq and MinION Sequence Data.</title>
        <authorList>
            <person name="Schwartz K."/>
            <person name="Borowiak M."/>
            <person name="Deneke C."/>
            <person name="Balau V."/>
            <person name="Metelmann C."/>
            <person name="Strauch E."/>
        </authorList>
    </citation>
    <scope>NUCLEOTIDE SEQUENCE [LARGE SCALE GENOMIC DNA]</scope>
    <source>
        <strain evidence="3 4">20-VB00237</strain>
    </source>
</reference>
<evidence type="ECO:0000313" key="3">
    <source>
        <dbReference type="EMBL" id="QPL52924.1"/>
    </source>
</evidence>
<dbReference type="PANTHER" id="PTHR34714:SF2">
    <property type="entry name" value="EGF-LIKE DOMAIN-CONTAINING PROTEIN"/>
    <property type="match status" value="1"/>
</dbReference>
<gene>
    <name evidence="3" type="ORF">I3X05_13080</name>
</gene>